<evidence type="ECO:0008006" key="5">
    <source>
        <dbReference type="Google" id="ProtNLM"/>
    </source>
</evidence>
<keyword evidence="4" id="KW-1185">Reference proteome</keyword>
<comment type="caution">
    <text evidence="3">The sequence shown here is derived from an EMBL/GenBank/DDBJ whole genome shotgun (WGS) entry which is preliminary data.</text>
</comment>
<evidence type="ECO:0000256" key="2">
    <source>
        <dbReference type="SAM" id="SignalP"/>
    </source>
</evidence>
<gene>
    <name evidence="3" type="ORF">H6G97_21945</name>
</gene>
<dbReference type="RefSeq" id="WP_190942760.1">
    <property type="nucleotide sequence ID" value="NZ_JACJSI010000049.1"/>
</dbReference>
<protein>
    <recommendedName>
        <fullName evidence="5">PEP-CTERM sorting domain-containing protein</fullName>
    </recommendedName>
</protein>
<keyword evidence="1" id="KW-0812">Transmembrane</keyword>
<name>A0ABR8DSC4_9NOSO</name>
<feature type="transmembrane region" description="Helical" evidence="1">
    <location>
        <begin position="241"/>
        <end position="259"/>
    </location>
</feature>
<keyword evidence="1" id="KW-1133">Transmembrane helix</keyword>
<dbReference type="EMBL" id="JACJSI010000049">
    <property type="protein sequence ID" value="MBD2532099.1"/>
    <property type="molecule type" value="Genomic_DNA"/>
</dbReference>
<feature type="signal peptide" evidence="2">
    <location>
        <begin position="1"/>
        <end position="23"/>
    </location>
</feature>
<evidence type="ECO:0000256" key="1">
    <source>
        <dbReference type="SAM" id="Phobius"/>
    </source>
</evidence>
<dbReference type="Proteomes" id="UP000623440">
    <property type="component" value="Unassembled WGS sequence"/>
</dbReference>
<sequence>MNIVISATVSIFVSLVLPNAAVAAIINGGFENSFDNWHTLGDYRIETSAFGSKTVEGNSQAFLSTAYNEVVGVDENGGEVIGGSAAPAAYITGIAENSLENFLDVSSFFGEGLLADAIEGSAIKQTFRAQAGETLSFAWNFLTNESVGDNSNPAFNDFAFATLSNNSQNLFFKLADSTTDFLATSSNSNFFEETGSKTFSLTLPTDGEYTLGVGVVDVGEPTIISGLLVDRVQAIPETSSTISLLILGIVGAFSAFKHIQKSRY</sequence>
<evidence type="ECO:0000313" key="3">
    <source>
        <dbReference type="EMBL" id="MBD2532099.1"/>
    </source>
</evidence>
<evidence type="ECO:0000313" key="4">
    <source>
        <dbReference type="Proteomes" id="UP000623440"/>
    </source>
</evidence>
<organism evidence="3 4">
    <name type="scientific">Nostoc flagelliforme FACHB-838</name>
    <dbReference type="NCBI Taxonomy" id="2692904"/>
    <lineage>
        <taxon>Bacteria</taxon>
        <taxon>Bacillati</taxon>
        <taxon>Cyanobacteriota</taxon>
        <taxon>Cyanophyceae</taxon>
        <taxon>Nostocales</taxon>
        <taxon>Nostocaceae</taxon>
        <taxon>Nostoc</taxon>
    </lineage>
</organism>
<keyword evidence="2" id="KW-0732">Signal</keyword>
<accession>A0ABR8DSC4</accession>
<feature type="chain" id="PRO_5045400503" description="PEP-CTERM sorting domain-containing protein" evidence="2">
    <location>
        <begin position="24"/>
        <end position="264"/>
    </location>
</feature>
<keyword evidence="1" id="KW-0472">Membrane</keyword>
<proteinExistence type="predicted"/>
<reference evidence="3 4" key="1">
    <citation type="journal article" date="2020" name="ISME J.">
        <title>Comparative genomics reveals insights into cyanobacterial evolution and habitat adaptation.</title>
        <authorList>
            <person name="Chen M.Y."/>
            <person name="Teng W.K."/>
            <person name="Zhao L."/>
            <person name="Hu C.X."/>
            <person name="Zhou Y.K."/>
            <person name="Han B.P."/>
            <person name="Song L.R."/>
            <person name="Shu W.S."/>
        </authorList>
    </citation>
    <scope>NUCLEOTIDE SEQUENCE [LARGE SCALE GENOMIC DNA]</scope>
    <source>
        <strain evidence="3 4">FACHB-838</strain>
    </source>
</reference>